<dbReference type="SUPFAM" id="SSF47802">
    <property type="entry name" value="DNA polymerase beta, N-terminal domain-like"/>
    <property type="match status" value="1"/>
</dbReference>
<comment type="caution">
    <text evidence="4">The sequence shown here is derived from an EMBL/GenBank/DDBJ whole genome shotgun (WGS) entry which is preliminary data.</text>
</comment>
<evidence type="ECO:0000313" key="4">
    <source>
        <dbReference type="EMBL" id="MCM2369859.1"/>
    </source>
</evidence>
<evidence type="ECO:0000259" key="3">
    <source>
        <dbReference type="SMART" id="SM00278"/>
    </source>
</evidence>
<dbReference type="SUPFAM" id="SSF47781">
    <property type="entry name" value="RuvA domain 2-like"/>
    <property type="match status" value="1"/>
</dbReference>
<evidence type="ECO:0000256" key="1">
    <source>
        <dbReference type="ARBA" id="ARBA00022634"/>
    </source>
</evidence>
<dbReference type="Gene3D" id="1.10.150.110">
    <property type="entry name" value="DNA polymerase beta, N-terminal domain-like"/>
    <property type="match status" value="1"/>
</dbReference>
<proteinExistence type="predicted"/>
<organism evidence="4 5">
    <name type="scientific">Aporhodopirellula aestuarii</name>
    <dbReference type="NCBI Taxonomy" id="2950107"/>
    <lineage>
        <taxon>Bacteria</taxon>
        <taxon>Pseudomonadati</taxon>
        <taxon>Planctomycetota</taxon>
        <taxon>Planctomycetia</taxon>
        <taxon>Pirellulales</taxon>
        <taxon>Pirellulaceae</taxon>
        <taxon>Aporhodopirellula</taxon>
    </lineage>
</organism>
<dbReference type="PANTHER" id="PTHR11276">
    <property type="entry name" value="DNA POLYMERASE TYPE-X FAMILY MEMBER"/>
    <property type="match status" value="1"/>
</dbReference>
<reference evidence="4 5" key="1">
    <citation type="journal article" date="2022" name="Syst. Appl. Microbiol.">
        <title>Rhodopirellula aestuarii sp. nov., a novel member of the genus Rhodopirellula isolated from brackish sediments collected in the Tagus River estuary, Portugal.</title>
        <authorList>
            <person name="Vitorino I.R."/>
            <person name="Klimek D."/>
            <person name="Calusinska M."/>
            <person name="Lobo-da-Cunha A."/>
            <person name="Vasconcelos V."/>
            <person name="Lage O.M."/>
        </authorList>
    </citation>
    <scope>NUCLEOTIDE SEQUENCE [LARGE SCALE GENOMIC DNA]</scope>
    <source>
        <strain evidence="4 5">ICT_H3.1</strain>
    </source>
</reference>
<keyword evidence="1" id="KW-0237">DNA synthesis</keyword>
<dbReference type="EMBL" id="JAMQBK010000014">
    <property type="protein sequence ID" value="MCM2369859.1"/>
    <property type="molecule type" value="Genomic_DNA"/>
</dbReference>
<dbReference type="Pfam" id="PF14716">
    <property type="entry name" value="HHH_8"/>
    <property type="match status" value="1"/>
</dbReference>
<dbReference type="Gene3D" id="1.10.150.20">
    <property type="entry name" value="5' to 3' exonuclease, C-terminal subdomain"/>
    <property type="match status" value="1"/>
</dbReference>
<dbReference type="InterPro" id="IPR003583">
    <property type="entry name" value="Hlx-hairpin-Hlx_DNA-bd_motif"/>
</dbReference>
<name>A0ABT0TZ28_9BACT</name>
<dbReference type="InterPro" id="IPR022312">
    <property type="entry name" value="DNA_pol_X"/>
</dbReference>
<dbReference type="InterPro" id="IPR010994">
    <property type="entry name" value="RuvA_2-like"/>
</dbReference>
<protein>
    <submittedName>
        <fullName evidence="4">Helix-hairpin-helix domain-containing protein</fullName>
    </submittedName>
</protein>
<keyword evidence="5" id="KW-1185">Reference proteome</keyword>
<evidence type="ECO:0000313" key="5">
    <source>
        <dbReference type="Proteomes" id="UP001202961"/>
    </source>
</evidence>
<accession>A0ABT0TZ28</accession>
<dbReference type="InterPro" id="IPR027421">
    <property type="entry name" value="DNA_pol_lamdba_lyase_dom_sf"/>
</dbReference>
<dbReference type="InterPro" id="IPR010996">
    <property type="entry name" value="HHH_MUS81"/>
</dbReference>
<gene>
    <name evidence="4" type="ORF">NB063_04405</name>
</gene>
<dbReference type="SMART" id="SM00278">
    <property type="entry name" value="HhH1"/>
    <property type="match status" value="2"/>
</dbReference>
<dbReference type="PANTHER" id="PTHR11276:SF28">
    <property type="entry name" value="DNA POLYMERASE LAMBDA"/>
    <property type="match status" value="1"/>
</dbReference>
<dbReference type="Proteomes" id="UP001202961">
    <property type="component" value="Unassembled WGS sequence"/>
</dbReference>
<sequence>MAVLHSSDPLHASSEIEAIHDNQTIAQKLDEIANLLHEQKANEFRVRAYHAAAKTIRSLPTSVSVLLKKDGLKGLIALPAIGKSIANLIQQFVNTGRIPMVDRLRGESHAEQLFTSLPGIGPELSHRIHNHLHIETLSELDAAAWEGRLEQVPGIGRKRIQAIKSTLAQKLSHEDTQPDASSREMDRTVSIEELLDIDKEYRTKATAEQLPKIAPSKFNPNNLAWLPILHTERKGRHYTALFSNSARAHQLNMTRDWVVIFRDDADSHGSWTVITSQYGQLQGCRIVRGREDECRKHYKGGCEFHHPVAGQSPYPELPLMWDDGHGHATAT</sequence>
<dbReference type="RefSeq" id="WP_250927529.1">
    <property type="nucleotide sequence ID" value="NZ_JAMQBK010000014.1"/>
</dbReference>
<keyword evidence="2" id="KW-0235">DNA replication</keyword>
<evidence type="ECO:0000256" key="2">
    <source>
        <dbReference type="ARBA" id="ARBA00022705"/>
    </source>
</evidence>
<feature type="domain" description="Helix-hairpin-helix DNA-binding motif class 1" evidence="3">
    <location>
        <begin position="147"/>
        <end position="166"/>
    </location>
</feature>
<dbReference type="Pfam" id="PF14520">
    <property type="entry name" value="HHH_5"/>
    <property type="match status" value="1"/>
</dbReference>
<feature type="domain" description="Helix-hairpin-helix DNA-binding motif class 1" evidence="3">
    <location>
        <begin position="112"/>
        <end position="131"/>
    </location>
</feature>